<dbReference type="EMBL" id="JARBHB010000010">
    <property type="protein sequence ID" value="KAJ8874258.1"/>
    <property type="molecule type" value="Genomic_DNA"/>
</dbReference>
<name>A0ABQ9GQH4_9NEOP</name>
<proteinExistence type="predicted"/>
<protein>
    <submittedName>
        <fullName evidence="1">Uncharacterized protein</fullName>
    </submittedName>
</protein>
<keyword evidence="2" id="KW-1185">Reference proteome</keyword>
<accession>A0ABQ9GQH4</accession>
<evidence type="ECO:0000313" key="1">
    <source>
        <dbReference type="EMBL" id="KAJ8874258.1"/>
    </source>
</evidence>
<organism evidence="1 2">
    <name type="scientific">Dryococelus australis</name>
    <dbReference type="NCBI Taxonomy" id="614101"/>
    <lineage>
        <taxon>Eukaryota</taxon>
        <taxon>Metazoa</taxon>
        <taxon>Ecdysozoa</taxon>
        <taxon>Arthropoda</taxon>
        <taxon>Hexapoda</taxon>
        <taxon>Insecta</taxon>
        <taxon>Pterygota</taxon>
        <taxon>Neoptera</taxon>
        <taxon>Polyneoptera</taxon>
        <taxon>Phasmatodea</taxon>
        <taxon>Verophasmatodea</taxon>
        <taxon>Anareolatae</taxon>
        <taxon>Phasmatidae</taxon>
        <taxon>Eurycanthinae</taxon>
        <taxon>Dryococelus</taxon>
    </lineage>
</organism>
<gene>
    <name evidence="1" type="ORF">PR048_025101</name>
</gene>
<reference evidence="1 2" key="1">
    <citation type="submission" date="2023-02" db="EMBL/GenBank/DDBJ databases">
        <title>LHISI_Scaffold_Assembly.</title>
        <authorList>
            <person name="Stuart O.P."/>
            <person name="Cleave R."/>
            <person name="Magrath M.J.L."/>
            <person name="Mikheyev A.S."/>
        </authorList>
    </citation>
    <scope>NUCLEOTIDE SEQUENCE [LARGE SCALE GENOMIC DNA]</scope>
    <source>
        <strain evidence="1">Daus_M_001</strain>
        <tissue evidence="1">Leg muscle</tissue>
    </source>
</reference>
<evidence type="ECO:0000313" key="2">
    <source>
        <dbReference type="Proteomes" id="UP001159363"/>
    </source>
</evidence>
<dbReference type="Proteomes" id="UP001159363">
    <property type="component" value="Chromosome 9"/>
</dbReference>
<sequence length="185" mass="21573">MLFTDACSGQNKNKNMMFLLNYILKYRTFKHVEHYFPIRGHSYMPPDRELRKKDTIIEPNGYHKVCVTVTTVNVLGIDWVISNFMDTSKKALVKKNLPLKCISNMFSSIQKSIILILALKTHNDLPTTVKVTKSTELLHEAYKKQENHIRQKKRQDVEKLPKFITLSEHARMFYQNALSDNVEGD</sequence>
<comment type="caution">
    <text evidence="1">The sequence shown here is derived from an EMBL/GenBank/DDBJ whole genome shotgun (WGS) entry which is preliminary data.</text>
</comment>